<sequence>MKRYLILLHRYLGLGAALFLLLIGISGSLLVFRPEMETLAGIRPAASSHPARYQALADAVLARYPNAGFSLRFDKPGEAVQARLRQPGNERRLWLDPATARIADDRPNGDAWFDWLLDLHEKLLMGDAGETLAGVCGLLLIALAASGLVYWWPKDWRRAGQVRRDKGFRILAADLHRLSGALASLLLLSAGLTGAYQAFNRPINDAINRLFGYQQPAKIRFHAPPGAERLPLDALIARAGAALPGARLVDIRYESKPGSPLLLRWKLPGELHPNGRSQVEVDPYSGALLRVTPVDQAAPAIRLTSWVYGLHTGSLGGGALRALLALAGIALAWLAGSGVYQWAARQRKQKRSSRATAAAVGRTR</sequence>
<dbReference type="EMBL" id="AE016825">
    <property type="protein sequence ID" value="AAQ59922.1"/>
    <property type="molecule type" value="Genomic_DNA"/>
</dbReference>
<reference evidence="2 3" key="1">
    <citation type="journal article" date="2003" name="Proc. Natl. Acad. Sci. U.S.A.">
        <title>The complete genome sequence of Chromobacterium violaceum reveals remarkable and exploitable bacterial adaptability.</title>
        <authorList>
            <person name="Vasconcelos A.T.R."/>
            <person name="de Almeida D.F."/>
            <person name="Almeida F.C."/>
            <person name="de Almeida L.G.P."/>
            <person name="de Almeida R."/>
            <person name="Goncalves J.A.A."/>
            <person name="Andrade E.M."/>
            <person name="Antonio R.V."/>
            <person name="Araripe J."/>
            <person name="de Araujo M.F.F."/>
            <person name="Filho S.A."/>
            <person name="Azevedo V."/>
            <person name="Batista A.J."/>
            <person name="Bataus L.A.M."/>
            <person name="Batista J.S."/>
            <person name="Belo A."/>
            <person name="vander Berg C."/>
            <person name="Blamey J."/>
            <person name="Bogo M."/>
            <person name="Bonato S."/>
            <person name="Bordignon J."/>
            <person name="Brito C.A."/>
            <person name="Brocchi M."/>
            <person name="Burity H.A."/>
            <person name="Camargo A.A."/>
            <person name="Cardoso D.D.P."/>
            <person name="Carneiro N.P."/>
            <person name="Carraro D.M."/>
            <person name="Carvalho C.M.B."/>
            <person name="Cascardo J.C.M."/>
            <person name="Cavada B.S."/>
            <person name="Chueire L.M.O."/>
            <person name="Pasa T.B.C."/>
            <person name="Duran N."/>
            <person name="Fagundes N."/>
            <person name="Falcao C.L."/>
            <person name="Fantinatti F."/>
            <person name="Farias I.P."/>
            <person name="Felipe M.S.S."/>
            <person name="Ferrari L.P."/>
            <person name="Ferro J.A."/>
            <person name="Ferro M.I.T."/>
            <person name="Franco G.R."/>
            <person name="Freitas N.S.A."/>
            <person name="Furlan L.R."/>
            <person name="Gazzinelli R.T."/>
            <person name="Gomes E.A."/>
            <person name="Goncalves P.R."/>
            <person name="Grangeiro T.B."/>
            <person name="Grattapaglia D."/>
            <person name="Grisard E.C."/>
            <person name="Guimaraes C.T."/>
            <person name="Hanna E.S."/>
            <person name="Hungria M."/>
            <person name="Jardim S.N."/>
            <person name="Laurino J."/>
            <person name="Leoi L.C.T."/>
            <person name="Fassarella L."/>
            <person name="Lima A."/>
            <person name="Loureiro M.F."/>
            <person name="Lyra M.C.P."/>
            <person name="Macedo M."/>
            <person name="Madeira H.M.F."/>
            <person name="Manfio G.P."/>
            <person name="Maranhao A.Q."/>
            <person name="Martins W.S."/>
            <person name="di Mauro S.M.Z."/>
            <person name="de Medeiros S.R.B."/>
            <person name="Meissner R.D.V."/>
            <person name="Menck C.F.M."/>
            <person name="Moreira M.A.M."/>
            <person name="Nascimento F.F."/>
            <person name="Nicolas M.F."/>
            <person name="Oliveira J.G."/>
            <person name="Oliveira S.C."/>
            <person name="Paixao R.F.C."/>
            <person name="Parente J.A."/>
            <person name="Pedrosa F.O."/>
            <person name="Pena S.J.D."/>
            <person name="Perreira J.O."/>
            <person name="Perreira M."/>
            <person name="Pinto L.S.R.C."/>
            <person name="Pinto L.S."/>
            <person name="Porto J.I.R."/>
            <person name="Potrich D.P."/>
            <person name="Neto C.E.R."/>
            <person name="Reis A.M.M."/>
            <person name="Rigo L.U."/>
            <person name="Rondinelli E."/>
            <person name="dos Santos E.B.P."/>
            <person name="Santos F.R."/>
            <person name="Schneider M.P.C."/>
            <person name="Seuanez H.N."/>
            <person name="Silva A.M.R."/>
            <person name="da Silva A.L.C."/>
            <person name="Silva D.W."/>
            <person name="Silva R."/>
            <person name="Simoes I.C."/>
            <person name="Simon D."/>
            <person name="Soares C.M.A."/>
            <person name="Soares R.B.A."/>
            <person name="Souza E.M."/>
            <person name="Souza K.R.L."/>
            <person name="Souza R.C."/>
            <person name="Steffens M.B.R."/>
            <person name="Steindel M."/>
            <person name="Teixeira S.R."/>
            <person name="Urmenyi T."/>
            <person name="Vettore A."/>
            <person name="Wassem R."/>
            <person name="Zaha A."/>
            <person name="Simpson A.J.G."/>
        </authorList>
    </citation>
    <scope>NUCLEOTIDE SEQUENCE [LARGE SCALE GENOMIC DNA]</scope>
    <source>
        <strain evidence="3">ATCC 12472 / DSM 30191 / JCM 1249 / NBRC 12614 / NCIMB 9131 / NCTC 9757</strain>
    </source>
</reference>
<keyword evidence="3" id="KW-1185">Reference proteome</keyword>
<feature type="transmembrane region" description="Helical" evidence="1">
    <location>
        <begin position="174"/>
        <end position="199"/>
    </location>
</feature>
<feature type="transmembrane region" description="Helical" evidence="1">
    <location>
        <begin position="132"/>
        <end position="153"/>
    </location>
</feature>
<name>Q7NVU2_CHRVO</name>
<dbReference type="PANTHER" id="PTHR34219:SF3">
    <property type="entry name" value="BLL7967 PROTEIN"/>
    <property type="match status" value="1"/>
</dbReference>
<dbReference type="KEGG" id="cvi:CV_2250"/>
<protein>
    <recommendedName>
        <fullName evidence="4">PepSY domain-containing protein</fullName>
    </recommendedName>
</protein>
<evidence type="ECO:0008006" key="4">
    <source>
        <dbReference type="Google" id="ProtNLM"/>
    </source>
</evidence>
<dbReference type="STRING" id="243365.CV_2250"/>
<dbReference type="HOGENOM" id="CLU_031962_4_2_4"/>
<evidence type="ECO:0000256" key="1">
    <source>
        <dbReference type="SAM" id="Phobius"/>
    </source>
</evidence>
<gene>
    <name evidence="2" type="ordered locus">CV_2250</name>
</gene>
<dbReference type="eggNOG" id="COG3182">
    <property type="taxonomic scope" value="Bacteria"/>
</dbReference>
<keyword evidence="1" id="KW-1133">Transmembrane helix</keyword>
<proteinExistence type="predicted"/>
<dbReference type="RefSeq" id="WP_011135797.1">
    <property type="nucleotide sequence ID" value="NC_005085.1"/>
</dbReference>
<organism evidence="2 3">
    <name type="scientific">Chromobacterium violaceum (strain ATCC 12472 / DSM 30191 / JCM 1249 / CCUG 213 / NBRC 12614 / NCIMB 9131 / NCTC 9757 / MK)</name>
    <dbReference type="NCBI Taxonomy" id="243365"/>
    <lineage>
        <taxon>Bacteria</taxon>
        <taxon>Pseudomonadati</taxon>
        <taxon>Pseudomonadota</taxon>
        <taxon>Betaproteobacteria</taxon>
        <taxon>Neisseriales</taxon>
        <taxon>Chromobacteriaceae</taxon>
        <taxon>Chromobacterium</taxon>
    </lineage>
</organism>
<dbReference type="OrthoDB" id="9776609at2"/>
<evidence type="ECO:0000313" key="3">
    <source>
        <dbReference type="Proteomes" id="UP000001424"/>
    </source>
</evidence>
<evidence type="ECO:0000313" key="2">
    <source>
        <dbReference type="EMBL" id="AAQ59922.1"/>
    </source>
</evidence>
<dbReference type="PANTHER" id="PTHR34219">
    <property type="entry name" value="IRON-REGULATED INNER MEMBRANE PROTEIN-RELATED"/>
    <property type="match status" value="1"/>
</dbReference>
<dbReference type="InterPro" id="IPR005625">
    <property type="entry name" value="PepSY-ass_TM"/>
</dbReference>
<dbReference type="Pfam" id="PF03929">
    <property type="entry name" value="PepSY_TM"/>
    <property type="match status" value="1"/>
</dbReference>
<keyword evidence="1" id="KW-0812">Transmembrane</keyword>
<dbReference type="Proteomes" id="UP000001424">
    <property type="component" value="Chromosome"/>
</dbReference>
<accession>Q7NVU2</accession>
<keyword evidence="1" id="KW-0472">Membrane</keyword>
<feature type="transmembrane region" description="Helical" evidence="1">
    <location>
        <begin position="12"/>
        <end position="32"/>
    </location>
</feature>
<dbReference type="AlphaFoldDB" id="Q7NVU2"/>
<feature type="transmembrane region" description="Helical" evidence="1">
    <location>
        <begin position="322"/>
        <end position="344"/>
    </location>
</feature>